<dbReference type="AlphaFoldDB" id="A0A9P1DYA7"/>
<sequence>MNWTMDYAVGEGGLCDEVEGPKNFFGDEKSPSHPSQVSGGEMYGSGDILSCWCTALGYQAILSNGGGPADAQDQSSSSP</sequence>
<comment type="caution">
    <text evidence="2">The sequence shown here is derived from an EMBL/GenBank/DDBJ whole genome shotgun (WGS) entry which is preliminary data.</text>
</comment>
<dbReference type="EMBL" id="CAMXCT020006630">
    <property type="protein sequence ID" value="CAL1170703.1"/>
    <property type="molecule type" value="Genomic_DNA"/>
</dbReference>
<proteinExistence type="predicted"/>
<gene>
    <name evidence="2" type="ORF">C1SCF055_LOCUS41981</name>
</gene>
<reference evidence="3 4" key="2">
    <citation type="submission" date="2024-05" db="EMBL/GenBank/DDBJ databases">
        <authorList>
            <person name="Chen Y."/>
            <person name="Shah S."/>
            <person name="Dougan E. K."/>
            <person name="Thang M."/>
            <person name="Chan C."/>
        </authorList>
    </citation>
    <scope>NUCLEOTIDE SEQUENCE [LARGE SCALE GENOMIC DNA]</scope>
</reference>
<reference evidence="2" key="1">
    <citation type="submission" date="2022-10" db="EMBL/GenBank/DDBJ databases">
        <authorList>
            <person name="Chen Y."/>
            <person name="Dougan E. K."/>
            <person name="Chan C."/>
            <person name="Rhodes N."/>
            <person name="Thang M."/>
        </authorList>
    </citation>
    <scope>NUCLEOTIDE SEQUENCE</scope>
</reference>
<keyword evidence="4" id="KW-1185">Reference proteome</keyword>
<evidence type="ECO:0000313" key="4">
    <source>
        <dbReference type="Proteomes" id="UP001152797"/>
    </source>
</evidence>
<feature type="region of interest" description="Disordered" evidence="1">
    <location>
        <begin position="19"/>
        <end position="39"/>
    </location>
</feature>
<evidence type="ECO:0000313" key="2">
    <source>
        <dbReference type="EMBL" id="CAI4017328.1"/>
    </source>
</evidence>
<evidence type="ECO:0000313" key="3">
    <source>
        <dbReference type="EMBL" id="CAL4804640.1"/>
    </source>
</evidence>
<organism evidence="2">
    <name type="scientific">Cladocopium goreaui</name>
    <dbReference type="NCBI Taxonomy" id="2562237"/>
    <lineage>
        <taxon>Eukaryota</taxon>
        <taxon>Sar</taxon>
        <taxon>Alveolata</taxon>
        <taxon>Dinophyceae</taxon>
        <taxon>Suessiales</taxon>
        <taxon>Symbiodiniaceae</taxon>
        <taxon>Cladocopium</taxon>
    </lineage>
</organism>
<name>A0A9P1DYA7_9DINO</name>
<dbReference type="EMBL" id="CAMXCT010006630">
    <property type="protein sequence ID" value="CAI4017328.1"/>
    <property type="molecule type" value="Genomic_DNA"/>
</dbReference>
<dbReference type="EMBL" id="CAMXCT030006630">
    <property type="protein sequence ID" value="CAL4804640.1"/>
    <property type="molecule type" value="Genomic_DNA"/>
</dbReference>
<protein>
    <submittedName>
        <fullName evidence="2">Uncharacterized protein</fullName>
    </submittedName>
</protein>
<accession>A0A9P1DYA7</accession>
<dbReference type="Proteomes" id="UP001152797">
    <property type="component" value="Unassembled WGS sequence"/>
</dbReference>
<evidence type="ECO:0000256" key="1">
    <source>
        <dbReference type="SAM" id="MobiDB-lite"/>
    </source>
</evidence>